<dbReference type="EMBL" id="AWWV01013174">
    <property type="protein sequence ID" value="OMO62721.1"/>
    <property type="molecule type" value="Genomic_DNA"/>
</dbReference>
<keyword evidence="2" id="KW-1185">Reference proteome</keyword>
<dbReference type="AlphaFoldDB" id="A0A1R3GXH0"/>
<dbReference type="Proteomes" id="UP000188268">
    <property type="component" value="Unassembled WGS sequence"/>
</dbReference>
<accession>A0A1R3GXH0</accession>
<name>A0A1R3GXH0_COCAP</name>
<organism evidence="1 2">
    <name type="scientific">Corchorus capsularis</name>
    <name type="common">Jute</name>
    <dbReference type="NCBI Taxonomy" id="210143"/>
    <lineage>
        <taxon>Eukaryota</taxon>
        <taxon>Viridiplantae</taxon>
        <taxon>Streptophyta</taxon>
        <taxon>Embryophyta</taxon>
        <taxon>Tracheophyta</taxon>
        <taxon>Spermatophyta</taxon>
        <taxon>Magnoliopsida</taxon>
        <taxon>eudicotyledons</taxon>
        <taxon>Gunneridae</taxon>
        <taxon>Pentapetalae</taxon>
        <taxon>rosids</taxon>
        <taxon>malvids</taxon>
        <taxon>Malvales</taxon>
        <taxon>Malvaceae</taxon>
        <taxon>Grewioideae</taxon>
        <taxon>Apeibeae</taxon>
        <taxon>Corchorus</taxon>
    </lineage>
</organism>
<dbReference type="Gramene" id="OMO62721">
    <property type="protein sequence ID" value="OMO62721"/>
    <property type="gene ID" value="CCACVL1_22675"/>
</dbReference>
<proteinExistence type="predicted"/>
<evidence type="ECO:0000313" key="2">
    <source>
        <dbReference type="Proteomes" id="UP000188268"/>
    </source>
</evidence>
<reference evidence="1 2" key="1">
    <citation type="submission" date="2013-09" db="EMBL/GenBank/DDBJ databases">
        <title>Corchorus capsularis genome sequencing.</title>
        <authorList>
            <person name="Alam M."/>
            <person name="Haque M.S."/>
            <person name="Islam M.S."/>
            <person name="Emdad E.M."/>
            <person name="Islam M.M."/>
            <person name="Ahmed B."/>
            <person name="Halim A."/>
            <person name="Hossen Q.M.M."/>
            <person name="Hossain M.Z."/>
            <person name="Ahmed R."/>
            <person name="Khan M.M."/>
            <person name="Islam R."/>
            <person name="Rashid M.M."/>
            <person name="Khan S.A."/>
            <person name="Rahman M.S."/>
            <person name="Alam M."/>
        </authorList>
    </citation>
    <scope>NUCLEOTIDE SEQUENCE [LARGE SCALE GENOMIC DNA]</scope>
    <source>
        <strain evidence="2">cv. CVL-1</strain>
        <tissue evidence="1">Whole seedling</tissue>
    </source>
</reference>
<evidence type="ECO:0000313" key="1">
    <source>
        <dbReference type="EMBL" id="OMO62721.1"/>
    </source>
</evidence>
<comment type="caution">
    <text evidence="1">The sequence shown here is derived from an EMBL/GenBank/DDBJ whole genome shotgun (WGS) entry which is preliminary data.</text>
</comment>
<feature type="non-terminal residue" evidence="1">
    <location>
        <position position="1"/>
    </location>
</feature>
<protein>
    <submittedName>
        <fullName evidence="1">Uncharacterized protein</fullName>
    </submittedName>
</protein>
<sequence>GCVGTWDAIKGRLWSQLAALMARILPLV</sequence>
<gene>
    <name evidence="1" type="ORF">CCACVL1_22675</name>
</gene>